<evidence type="ECO:0000256" key="4">
    <source>
        <dbReference type="HAMAP-Rule" id="MF_03002"/>
    </source>
</evidence>
<feature type="compositionally biased region" description="Acidic residues" evidence="6">
    <location>
        <begin position="38"/>
        <end position="64"/>
    </location>
</feature>
<evidence type="ECO:0000256" key="2">
    <source>
        <dbReference type="ARBA" id="ARBA00022540"/>
    </source>
</evidence>
<dbReference type="Pfam" id="PF01399">
    <property type="entry name" value="PCI"/>
    <property type="match status" value="1"/>
</dbReference>
<dbReference type="GO" id="GO:0003723">
    <property type="term" value="F:RNA binding"/>
    <property type="evidence" value="ECO:0007669"/>
    <property type="project" value="InterPro"/>
</dbReference>
<keyword evidence="3 4" id="KW-0648">Protein biosynthesis</keyword>
<dbReference type="Proteomes" id="UP001162090">
    <property type="component" value="Chromosome 13"/>
</dbReference>
<dbReference type="GO" id="GO:0031369">
    <property type="term" value="F:translation initiation factor binding"/>
    <property type="evidence" value="ECO:0007669"/>
    <property type="project" value="InterPro"/>
</dbReference>
<dbReference type="GO" id="GO:0033290">
    <property type="term" value="C:eukaryotic 48S preinitiation complex"/>
    <property type="evidence" value="ECO:0007669"/>
    <property type="project" value="UniProtKB-UniRule"/>
</dbReference>
<dbReference type="GO" id="GO:0001732">
    <property type="term" value="P:formation of cytoplasmic translation initiation complex"/>
    <property type="evidence" value="ECO:0007669"/>
    <property type="project" value="UniProtKB-UniRule"/>
</dbReference>
<comment type="function">
    <text evidence="4">Component of the eukaryotic translation initiation factor 3 (eIF-3) complex, which is involved in protein synthesis of a specialized repertoire of mRNAs and, together with other initiation factors, stimulates binding of mRNA and methionyl-tRNAi to the 40S ribosome. The eIF-3 complex specifically targets and initiates translation of a subset of mRNAs involved in cell proliferation.</text>
</comment>
<dbReference type="Pfam" id="PF05470">
    <property type="entry name" value="eIF-3c_N"/>
    <property type="match status" value="1"/>
</dbReference>
<keyword evidence="2 4" id="KW-0396">Initiation factor</keyword>
<proteinExistence type="inferred from homology"/>
<evidence type="ECO:0000313" key="8">
    <source>
        <dbReference type="EMBL" id="CAI4049183.1"/>
    </source>
</evidence>
<gene>
    <name evidence="8" type="primary">SUVC13G4400</name>
    <name evidence="4" type="synonym">NIP1</name>
    <name evidence="8" type="ORF">SUVC_13G4400</name>
</gene>
<comment type="subunit">
    <text evidence="4">Component of the eukaryotic translation initiation factor 3 (eIF-3) complex.</text>
</comment>
<dbReference type="PANTHER" id="PTHR13937">
    <property type="entry name" value="EUKARYOTIC TRANSLATION INITATION FACTOR 3, SUBUNIT 8 EIF3S8 -RELATED"/>
    <property type="match status" value="1"/>
</dbReference>
<keyword evidence="1 4" id="KW-0963">Cytoplasm</keyword>
<dbReference type="GO" id="GO:0016282">
    <property type="term" value="C:eukaryotic 43S preinitiation complex"/>
    <property type="evidence" value="ECO:0007669"/>
    <property type="project" value="UniProtKB-UniRule"/>
</dbReference>
<dbReference type="SMART" id="SM00088">
    <property type="entry name" value="PINT"/>
    <property type="match status" value="1"/>
</dbReference>
<dbReference type="PANTHER" id="PTHR13937:SF0">
    <property type="entry name" value="EUKARYOTIC TRANSLATION INITIATION FACTOR 3 SUBUNIT C-RELATED"/>
    <property type="match status" value="1"/>
</dbReference>
<reference evidence="8" key="1">
    <citation type="submission" date="2022-10" db="EMBL/GenBank/DDBJ databases">
        <authorList>
            <person name="Byrne P K."/>
        </authorList>
    </citation>
    <scope>NUCLEOTIDE SEQUENCE</scope>
    <source>
        <strain evidence="8">CBS7001</strain>
    </source>
</reference>
<dbReference type="GO" id="GO:0003743">
    <property type="term" value="F:translation initiation factor activity"/>
    <property type="evidence" value="ECO:0007669"/>
    <property type="project" value="UniProtKB-UniRule"/>
</dbReference>
<dbReference type="AlphaFoldDB" id="A0AA35NLZ2"/>
<sequence>MSRFFSSNYEYDAASSSSEEDLLSSSEEDLVSSSSSESELDQESDDSFFNESESESEADVDSDDSDAKPYGPDWFKKSEFRKQGGGGSSSNKFLKNSNYDSSDEESDDEDNKKVVKSAKEKLLDEMQDVYYKISQAENSDDWLTISNEFDLISRLLIRAQQQNWGTPNIFIKVVAQVEDAVNNTQQNDLKNKAVARAYNTTKQRVKKVSREIEDSMAKFRNDPESFDKEPSADLDASVNGFRISSSQGDDLAVQEDFFTRLQTIIDSRGKKTVNQQTLITTLEELLTVAEKPYEFIMAYLTLIPSRFDASANLSYQPIDQWKSSFNDISKLLSILDQTTDTYQVSEFADPIDFIEDEPKEDANGVKKILGSIFSFVERLDDEFMKSLLNIDPHSSDYLIRLRDEQSVYNLILRTQLYFEATLKDEHDLERALTRPFAKRLDHIYYKSENLINIMETAAWEIIPAQYQSKFTSKDQLDSADYVDNLITGLSTILAKQNNIAVQKRAILYNIYYTALNKDFQTAKDMLLTSQVQTNINQFDSSLQILFNRVVVQLGLSAFKLCLIEECHQILNDLLSSSHLREILGQQSLHRISMNSTNNASADERARQCLPYHQHINLDLIDVVFLTCSLLIEIPRMTAFYSGIKVKRIPYSPKSIRRSLEHYEKLSFQGPPETLRDYVLFAAKSMQKGNWRDSVKYLKEIKSWALLPNMETVLNSLTERVQIESLKTYFFSYKRFYSNFSVAKLAELFDLPEDKVIEVLQSVITELEIPAKLNDEKTIFAVEKGDEITKLEEAMVKLNKEYKIAKERLNPPSNPHRR</sequence>
<evidence type="ECO:0000259" key="7">
    <source>
        <dbReference type="PROSITE" id="PS50250"/>
    </source>
</evidence>
<dbReference type="PROSITE" id="PS50250">
    <property type="entry name" value="PCI"/>
    <property type="match status" value="1"/>
</dbReference>
<dbReference type="HAMAP" id="MF_03002">
    <property type="entry name" value="eIF3c"/>
    <property type="match status" value="1"/>
</dbReference>
<dbReference type="GO" id="GO:0005852">
    <property type="term" value="C:eukaryotic translation initiation factor 3 complex"/>
    <property type="evidence" value="ECO:0007669"/>
    <property type="project" value="UniProtKB-UniRule"/>
</dbReference>
<feature type="compositionally biased region" description="Acidic residues" evidence="6">
    <location>
        <begin position="18"/>
        <end position="30"/>
    </location>
</feature>
<accession>A0AA35NLZ2</accession>
<comment type="subcellular location">
    <subcellularLocation>
        <location evidence="4">Cytoplasm</location>
    </subcellularLocation>
</comment>
<organism evidence="8 9">
    <name type="scientific">Saccharomyces uvarum</name>
    <name type="common">Yeast</name>
    <name type="synonym">Saccharomyces bayanus var. uvarum</name>
    <dbReference type="NCBI Taxonomy" id="230603"/>
    <lineage>
        <taxon>Eukaryota</taxon>
        <taxon>Fungi</taxon>
        <taxon>Dikarya</taxon>
        <taxon>Ascomycota</taxon>
        <taxon>Saccharomycotina</taxon>
        <taxon>Saccharomycetes</taxon>
        <taxon>Saccharomycetales</taxon>
        <taxon>Saccharomycetaceae</taxon>
        <taxon>Saccharomyces</taxon>
    </lineage>
</organism>
<protein>
    <recommendedName>
        <fullName evidence="4">Eukaryotic translation initiation factor 3 subunit C</fullName>
        <shortName evidence="4">eIF3c</shortName>
    </recommendedName>
    <alternativeName>
        <fullName evidence="4">Eukaryotic translation initiation factor 3 93 kDa subunit homolog</fullName>
        <shortName evidence="4">eIF3 p93</shortName>
    </alternativeName>
    <alternativeName>
        <fullName evidence="4">Translation initiation factor eIF3, p93 subunit homolog</fullName>
    </alternativeName>
</protein>
<evidence type="ECO:0000256" key="5">
    <source>
        <dbReference type="SAM" id="Coils"/>
    </source>
</evidence>
<dbReference type="InterPro" id="IPR000717">
    <property type="entry name" value="PCI_dom"/>
</dbReference>
<dbReference type="InterPro" id="IPR027516">
    <property type="entry name" value="EIF3C"/>
</dbReference>
<feature type="region of interest" description="Disordered" evidence="6">
    <location>
        <begin position="1"/>
        <end position="113"/>
    </location>
</feature>
<evidence type="ECO:0000256" key="6">
    <source>
        <dbReference type="SAM" id="MobiDB-lite"/>
    </source>
</evidence>
<comment type="similarity">
    <text evidence="4">Belongs to the eIF-3 subunit C family.</text>
</comment>
<dbReference type="EMBL" id="OX365924">
    <property type="protein sequence ID" value="CAI4049183.1"/>
    <property type="molecule type" value="Genomic_DNA"/>
</dbReference>
<feature type="domain" description="PCI" evidence="7">
    <location>
        <begin position="611"/>
        <end position="786"/>
    </location>
</feature>
<evidence type="ECO:0000256" key="1">
    <source>
        <dbReference type="ARBA" id="ARBA00022490"/>
    </source>
</evidence>
<evidence type="ECO:0000313" key="9">
    <source>
        <dbReference type="Proteomes" id="UP001162090"/>
    </source>
</evidence>
<keyword evidence="5" id="KW-0175">Coiled coil</keyword>
<evidence type="ECO:0000256" key="3">
    <source>
        <dbReference type="ARBA" id="ARBA00022917"/>
    </source>
</evidence>
<feature type="coiled-coil region" evidence="5">
    <location>
        <begin position="780"/>
        <end position="807"/>
    </location>
</feature>
<dbReference type="InterPro" id="IPR008905">
    <property type="entry name" value="EIF3C_N_dom"/>
</dbReference>
<name>A0AA35NLZ2_SACUV</name>